<feature type="compositionally biased region" description="Basic and acidic residues" evidence="1">
    <location>
        <begin position="1"/>
        <end position="11"/>
    </location>
</feature>
<gene>
    <name evidence="3" type="ORF">NC653_006658</name>
</gene>
<dbReference type="EMBL" id="JAQIZT010000002">
    <property type="protein sequence ID" value="KAJ7007690.1"/>
    <property type="molecule type" value="Genomic_DNA"/>
</dbReference>
<protein>
    <submittedName>
        <fullName evidence="3">ATG8-interacting protein 2-like</fullName>
    </submittedName>
</protein>
<organism evidence="3 4">
    <name type="scientific">Populus alba x Populus x berolinensis</name>
    <dbReference type="NCBI Taxonomy" id="444605"/>
    <lineage>
        <taxon>Eukaryota</taxon>
        <taxon>Viridiplantae</taxon>
        <taxon>Streptophyta</taxon>
        <taxon>Embryophyta</taxon>
        <taxon>Tracheophyta</taxon>
        <taxon>Spermatophyta</taxon>
        <taxon>Magnoliopsida</taxon>
        <taxon>eudicotyledons</taxon>
        <taxon>Gunneridae</taxon>
        <taxon>Pentapetalae</taxon>
        <taxon>rosids</taxon>
        <taxon>fabids</taxon>
        <taxon>Malpighiales</taxon>
        <taxon>Salicaceae</taxon>
        <taxon>Saliceae</taxon>
        <taxon>Populus</taxon>
    </lineage>
</organism>
<accession>A0AAD6RFY7</accession>
<feature type="compositionally biased region" description="Basic and acidic residues" evidence="1">
    <location>
        <begin position="34"/>
        <end position="47"/>
    </location>
</feature>
<evidence type="ECO:0000256" key="2">
    <source>
        <dbReference type="SAM" id="Phobius"/>
    </source>
</evidence>
<keyword evidence="2" id="KW-1133">Transmembrane helix</keyword>
<evidence type="ECO:0000256" key="1">
    <source>
        <dbReference type="SAM" id="MobiDB-lite"/>
    </source>
</evidence>
<dbReference type="PANTHER" id="PTHR34797:SF1">
    <property type="entry name" value="ATG8-INTERACTING PROTEIN 2"/>
    <property type="match status" value="1"/>
</dbReference>
<evidence type="ECO:0000313" key="3">
    <source>
        <dbReference type="EMBL" id="KAJ7007690.1"/>
    </source>
</evidence>
<sequence length="310" mass="34222">MEGKNEAEENPSRGNDWEVVSLTASTYAAAPGPKEVDQKDYESSRANDEDEDEDETSRALFMSRHFVLPPGQHENLSLEPVNSEILDSQVGKNVPPDLGLEEGGRSSCKNEEIWPLKGLDESEEFHGMQLFDVKGKNGKEFEESSTLQDFSDKEQSIYSTATFGSPHSETTLGGSTTYGENLGIPEVNEPSEKVLDFPTDVPSSLKAAKDDSLPCDAWWKRRVASLHAHAKEANAFWSIFVAAAVMGIVILGQRWQQERWQAIINNEKSGRILGPIARLKDVIVGGHRRGSFIRGSTSSSRALTVHLKHP</sequence>
<proteinExistence type="predicted"/>
<dbReference type="InterPro" id="IPR040304">
    <property type="entry name" value="ATG8-IP-1/2"/>
</dbReference>
<reference evidence="3" key="1">
    <citation type="journal article" date="2023" name="Mol. Ecol. Resour.">
        <title>Chromosome-level genome assembly of a triploid poplar Populus alba 'Berolinensis'.</title>
        <authorList>
            <person name="Chen S."/>
            <person name="Yu Y."/>
            <person name="Wang X."/>
            <person name="Wang S."/>
            <person name="Zhang T."/>
            <person name="Zhou Y."/>
            <person name="He R."/>
            <person name="Meng N."/>
            <person name="Wang Y."/>
            <person name="Liu W."/>
            <person name="Liu Z."/>
            <person name="Liu J."/>
            <person name="Guo Q."/>
            <person name="Huang H."/>
            <person name="Sederoff R.R."/>
            <person name="Wang G."/>
            <person name="Qu G."/>
            <person name="Chen S."/>
        </authorList>
    </citation>
    <scope>NUCLEOTIDE SEQUENCE</scope>
    <source>
        <strain evidence="3">SC-2020</strain>
    </source>
</reference>
<dbReference type="Proteomes" id="UP001164929">
    <property type="component" value="Chromosome 2"/>
</dbReference>
<name>A0AAD6RFY7_9ROSI</name>
<dbReference type="AlphaFoldDB" id="A0AAD6RFY7"/>
<keyword evidence="2" id="KW-0812">Transmembrane</keyword>
<evidence type="ECO:0000313" key="4">
    <source>
        <dbReference type="Proteomes" id="UP001164929"/>
    </source>
</evidence>
<comment type="caution">
    <text evidence="3">The sequence shown here is derived from an EMBL/GenBank/DDBJ whole genome shotgun (WGS) entry which is preliminary data.</text>
</comment>
<feature type="region of interest" description="Disordered" evidence="1">
    <location>
        <begin position="1"/>
        <end position="62"/>
    </location>
</feature>
<dbReference type="PANTHER" id="PTHR34797">
    <property type="entry name" value="ATG8-INTERACTING PROTEIN 2"/>
    <property type="match status" value="1"/>
</dbReference>
<keyword evidence="2" id="KW-0472">Membrane</keyword>
<feature type="transmembrane region" description="Helical" evidence="2">
    <location>
        <begin position="235"/>
        <end position="252"/>
    </location>
</feature>
<keyword evidence="4" id="KW-1185">Reference proteome</keyword>